<comment type="caution">
    <text evidence="9">The sequence shown here is derived from an EMBL/GenBank/DDBJ whole genome shotgun (WGS) entry which is preliminary data.</text>
</comment>
<keyword evidence="7" id="KW-0285">Flavoprotein</keyword>
<feature type="binding site" evidence="7">
    <location>
        <begin position="244"/>
        <end position="245"/>
    </location>
    <ligand>
        <name>FMN</name>
        <dbReference type="ChEBI" id="CHEBI:58210"/>
    </ligand>
</feature>
<dbReference type="OrthoDB" id="9771806at2"/>
<evidence type="ECO:0000256" key="7">
    <source>
        <dbReference type="HAMAP-Rule" id="MF_00300"/>
    </source>
</evidence>
<dbReference type="GO" id="GO:0010181">
    <property type="term" value="F:FMN binding"/>
    <property type="evidence" value="ECO:0007669"/>
    <property type="project" value="TreeGrafter"/>
</dbReference>
<dbReference type="Pfam" id="PF01264">
    <property type="entry name" value="Chorismate_synt"/>
    <property type="match status" value="1"/>
</dbReference>
<dbReference type="EMBL" id="QPKV01000006">
    <property type="protein sequence ID" value="RDC55756.1"/>
    <property type="molecule type" value="Genomic_DNA"/>
</dbReference>
<sequence length="365" mass="39033">MAGNSFGQLFRITTFGESHGVAIGVIIDGCPAQLDIDMDFIQSELDKRKPGQSKITTQRKESDTVQILSGVFEGKSTGTPIALLIPNEDQRSKDYGHNVDVYRPSHADYVYDAKYGIRDHRGGGRSSARETAARVAAGAIAKLFLKQQGIEIFAHVTSVGTIEAPNLESNDLSALLNIREENIVRCADPATAHEMIEFIDSVRKDGDTVGGKIGCVIKGCPAGLGEPVFDKLHADLGKAMLSINAVHGFEYGSGFAGSEWRGSQHNDIPQPKAADSKVFKTTTNYAGGILGGISNGMDITFKVAFKPVATIMHNQQTINAAGEAAEIKGKGRHDPCVVPRAVVIVEAMAALVLADQFLRNKVSVV</sequence>
<dbReference type="InterPro" id="IPR020541">
    <property type="entry name" value="Chorismate_synthase_CS"/>
</dbReference>
<dbReference type="GO" id="GO:0009423">
    <property type="term" value="P:chorismate biosynthetic process"/>
    <property type="evidence" value="ECO:0007669"/>
    <property type="project" value="UniProtKB-UniRule"/>
</dbReference>
<proteinExistence type="inferred from homology"/>
<reference evidence="9 10" key="1">
    <citation type="submission" date="2018-07" db="EMBL/GenBank/DDBJ databases">
        <title>Pedobacter sp. nov., isolated from soil.</title>
        <authorList>
            <person name="Zhou L.Y."/>
            <person name="Du Z.J."/>
        </authorList>
    </citation>
    <scope>NUCLEOTIDE SEQUENCE [LARGE SCALE GENOMIC DNA]</scope>
    <source>
        <strain evidence="9 10">JDX94</strain>
    </source>
</reference>
<feature type="binding site" evidence="7">
    <location>
        <begin position="125"/>
        <end position="127"/>
    </location>
    <ligand>
        <name>FMN</name>
        <dbReference type="ChEBI" id="CHEBI:58210"/>
    </ligand>
</feature>
<dbReference type="NCBIfam" id="TIGR00033">
    <property type="entry name" value="aroC"/>
    <property type="match status" value="1"/>
</dbReference>
<dbReference type="GO" id="GO:0008652">
    <property type="term" value="P:amino acid biosynthetic process"/>
    <property type="evidence" value="ECO:0007669"/>
    <property type="project" value="UniProtKB-KW"/>
</dbReference>
<evidence type="ECO:0000256" key="1">
    <source>
        <dbReference type="ARBA" id="ARBA00005044"/>
    </source>
</evidence>
<dbReference type="FunFam" id="3.60.150.10:FF:000003">
    <property type="entry name" value="Chorismate synthase"/>
    <property type="match status" value="1"/>
</dbReference>
<dbReference type="Proteomes" id="UP000253961">
    <property type="component" value="Unassembled WGS sequence"/>
</dbReference>
<dbReference type="UniPathway" id="UPA00053">
    <property type="reaction ID" value="UER00090"/>
</dbReference>
<feature type="binding site" evidence="7">
    <location>
        <begin position="306"/>
        <end position="310"/>
    </location>
    <ligand>
        <name>FMN</name>
        <dbReference type="ChEBI" id="CHEBI:58210"/>
    </ligand>
</feature>
<evidence type="ECO:0000313" key="10">
    <source>
        <dbReference type="Proteomes" id="UP000253961"/>
    </source>
</evidence>
<evidence type="ECO:0000256" key="6">
    <source>
        <dbReference type="ARBA" id="ARBA00023239"/>
    </source>
</evidence>
<keyword evidence="7" id="KW-0521">NADP</keyword>
<feature type="binding site" evidence="7">
    <location>
        <position position="54"/>
    </location>
    <ligand>
        <name>NADP(+)</name>
        <dbReference type="ChEBI" id="CHEBI:58349"/>
    </ligand>
</feature>
<gene>
    <name evidence="7" type="primary">aroC</name>
    <name evidence="9" type="ORF">DU508_15925</name>
</gene>
<comment type="subunit">
    <text evidence="7">Homotetramer.</text>
</comment>
<dbReference type="CDD" id="cd07304">
    <property type="entry name" value="Chorismate_synthase"/>
    <property type="match status" value="1"/>
</dbReference>
<dbReference type="SUPFAM" id="SSF103263">
    <property type="entry name" value="Chorismate synthase, AroC"/>
    <property type="match status" value="1"/>
</dbReference>
<evidence type="ECO:0000256" key="4">
    <source>
        <dbReference type="ARBA" id="ARBA00022605"/>
    </source>
</evidence>
<keyword evidence="10" id="KW-1185">Reference proteome</keyword>
<dbReference type="GO" id="GO:0004107">
    <property type="term" value="F:chorismate synthase activity"/>
    <property type="evidence" value="ECO:0007669"/>
    <property type="project" value="UniProtKB-UniRule"/>
</dbReference>
<comment type="similarity">
    <text evidence="2 7 8">Belongs to the chorismate synthase family.</text>
</comment>
<dbReference type="PANTHER" id="PTHR21085">
    <property type="entry name" value="CHORISMATE SYNTHASE"/>
    <property type="match status" value="1"/>
</dbReference>
<dbReference type="InterPro" id="IPR035904">
    <property type="entry name" value="Chorismate_synth_AroC_sf"/>
</dbReference>
<dbReference type="PANTHER" id="PTHR21085:SF0">
    <property type="entry name" value="CHORISMATE SYNTHASE"/>
    <property type="match status" value="1"/>
</dbReference>
<evidence type="ECO:0000313" key="9">
    <source>
        <dbReference type="EMBL" id="RDC55756.1"/>
    </source>
</evidence>
<comment type="function">
    <text evidence="7">Catalyzes the anti-1,4-elimination of the C-3 phosphate and the C-6 proR hydrogen from 5-enolpyruvylshikimate-3-phosphate (EPSP) to yield chorismate, which is the branch point compound that serves as the starting substrate for the three terminal pathways of aromatic amino acid biosynthesis. This reaction introduces a second double bond into the aromatic ring system.</text>
</comment>
<dbReference type="PROSITE" id="PS00787">
    <property type="entry name" value="CHORISMATE_SYNTHASE_1"/>
    <property type="match status" value="1"/>
</dbReference>
<dbReference type="HAMAP" id="MF_00300">
    <property type="entry name" value="Chorismate_synth"/>
    <property type="match status" value="1"/>
</dbReference>
<dbReference type="PROSITE" id="PS00789">
    <property type="entry name" value="CHORISMATE_SYNTHASE_3"/>
    <property type="match status" value="1"/>
</dbReference>
<evidence type="ECO:0000256" key="3">
    <source>
        <dbReference type="ARBA" id="ARBA00013036"/>
    </source>
</evidence>
<comment type="pathway">
    <text evidence="1 7 8">Metabolic intermediate biosynthesis; chorismate biosynthesis; chorismate from D-erythrose 4-phosphate and phosphoenolpyruvate: step 7/7.</text>
</comment>
<dbReference type="NCBIfam" id="NF003793">
    <property type="entry name" value="PRK05382.1"/>
    <property type="match status" value="1"/>
</dbReference>
<protein>
    <recommendedName>
        <fullName evidence="3 7">Chorismate synthase</fullName>
        <shortName evidence="7">CS</shortName>
        <ecNumber evidence="3 7">4.2.3.5</ecNumber>
    </recommendedName>
    <alternativeName>
        <fullName evidence="7">5-enolpyruvylshikimate-3-phosphate phospholyase</fullName>
    </alternativeName>
</protein>
<organism evidence="9 10">
    <name type="scientific">Pedobacter chinensis</name>
    <dbReference type="NCBI Taxonomy" id="2282421"/>
    <lineage>
        <taxon>Bacteria</taxon>
        <taxon>Pseudomonadati</taxon>
        <taxon>Bacteroidota</taxon>
        <taxon>Sphingobacteriia</taxon>
        <taxon>Sphingobacteriales</taxon>
        <taxon>Sphingobacteriaceae</taxon>
        <taxon>Pedobacter</taxon>
    </lineage>
</organism>
<keyword evidence="7" id="KW-0274">FAD</keyword>
<evidence type="ECO:0000256" key="2">
    <source>
        <dbReference type="ARBA" id="ARBA00008014"/>
    </source>
</evidence>
<feature type="binding site" evidence="7">
    <location>
        <position position="332"/>
    </location>
    <ligand>
        <name>FMN</name>
        <dbReference type="ChEBI" id="CHEBI:58210"/>
    </ligand>
</feature>
<dbReference type="GO" id="GO:0005829">
    <property type="term" value="C:cytosol"/>
    <property type="evidence" value="ECO:0007669"/>
    <property type="project" value="TreeGrafter"/>
</dbReference>
<accession>A0A369PYE8</accession>
<dbReference type="PROSITE" id="PS00788">
    <property type="entry name" value="CHORISMATE_SYNTHASE_2"/>
    <property type="match status" value="1"/>
</dbReference>
<dbReference type="PIRSF" id="PIRSF001456">
    <property type="entry name" value="Chorismate_synth"/>
    <property type="match status" value="1"/>
</dbReference>
<comment type="catalytic activity">
    <reaction evidence="7 8">
        <text>5-O-(1-carboxyvinyl)-3-phosphoshikimate = chorismate + phosphate</text>
        <dbReference type="Rhea" id="RHEA:21020"/>
        <dbReference type="ChEBI" id="CHEBI:29748"/>
        <dbReference type="ChEBI" id="CHEBI:43474"/>
        <dbReference type="ChEBI" id="CHEBI:57701"/>
        <dbReference type="EC" id="4.2.3.5"/>
    </reaction>
</comment>
<keyword evidence="7" id="KW-0288">FMN</keyword>
<feature type="binding site" evidence="7">
    <location>
        <position position="291"/>
    </location>
    <ligand>
        <name>FMN</name>
        <dbReference type="ChEBI" id="CHEBI:58210"/>
    </ligand>
</feature>
<dbReference type="AlphaFoldDB" id="A0A369PYE8"/>
<feature type="binding site" evidence="7">
    <location>
        <position position="48"/>
    </location>
    <ligand>
        <name>NADP(+)</name>
        <dbReference type="ChEBI" id="CHEBI:58349"/>
    </ligand>
</feature>
<keyword evidence="4 7" id="KW-0028">Amino-acid biosynthesis</keyword>
<name>A0A369PYE8_9SPHI</name>
<dbReference type="InterPro" id="IPR000453">
    <property type="entry name" value="Chorismate_synth"/>
</dbReference>
<dbReference type="RefSeq" id="WP_115403793.1">
    <property type="nucleotide sequence ID" value="NZ_QPKV01000006.1"/>
</dbReference>
<comment type="cofactor">
    <cofactor evidence="7 8">
        <name>FMNH2</name>
        <dbReference type="ChEBI" id="CHEBI:57618"/>
    </cofactor>
    <text evidence="7 8">Reduced FMN (FMNH(2)).</text>
</comment>
<dbReference type="Gene3D" id="3.60.150.10">
    <property type="entry name" value="Chorismate synthase AroC"/>
    <property type="match status" value="1"/>
</dbReference>
<evidence type="ECO:0000256" key="5">
    <source>
        <dbReference type="ARBA" id="ARBA00023141"/>
    </source>
</evidence>
<keyword evidence="6 7" id="KW-0456">Lyase</keyword>
<evidence type="ECO:0000256" key="8">
    <source>
        <dbReference type="RuleBase" id="RU000605"/>
    </source>
</evidence>
<dbReference type="EC" id="4.2.3.5" evidence="3 7"/>
<keyword evidence="5 7" id="KW-0057">Aromatic amino acid biosynthesis</keyword>
<dbReference type="GO" id="GO:0009073">
    <property type="term" value="P:aromatic amino acid family biosynthetic process"/>
    <property type="evidence" value="ECO:0007669"/>
    <property type="project" value="UniProtKB-KW"/>
</dbReference>